<dbReference type="InterPro" id="IPR016032">
    <property type="entry name" value="Sig_transdc_resp-reg_C-effctor"/>
</dbReference>
<evidence type="ECO:0000313" key="6">
    <source>
        <dbReference type="Proteomes" id="UP001058273"/>
    </source>
</evidence>
<dbReference type="Proteomes" id="UP001058273">
    <property type="component" value="Chromosome"/>
</dbReference>
<protein>
    <recommendedName>
        <fullName evidence="4">OmpR/PhoB-type domain-containing protein</fullName>
    </recommendedName>
</protein>
<evidence type="ECO:0000313" key="5">
    <source>
        <dbReference type="EMBL" id="UUV98723.1"/>
    </source>
</evidence>
<feature type="domain" description="OmpR/PhoB-type" evidence="4">
    <location>
        <begin position="40"/>
        <end position="116"/>
    </location>
</feature>
<dbReference type="SUPFAM" id="SSF46894">
    <property type="entry name" value="C-terminal effector domain of the bipartite response regulators"/>
    <property type="match status" value="1"/>
</dbReference>
<keyword evidence="6" id="KW-1185">Reference proteome</keyword>
<gene>
    <name evidence="5" type="ORF">G314FT_08770</name>
</gene>
<dbReference type="EMBL" id="CP102451">
    <property type="protein sequence ID" value="UUV98723.1"/>
    <property type="molecule type" value="Genomic_DNA"/>
</dbReference>
<evidence type="ECO:0000256" key="2">
    <source>
        <dbReference type="ARBA" id="ARBA00023125"/>
    </source>
</evidence>
<organism evidence="5 6">
    <name type="scientific">Vagococcus luciliae</name>
    <dbReference type="NCBI Taxonomy" id="2920380"/>
    <lineage>
        <taxon>Bacteria</taxon>
        <taxon>Bacillati</taxon>
        <taxon>Bacillota</taxon>
        <taxon>Bacilli</taxon>
        <taxon>Lactobacillales</taxon>
        <taxon>Enterococcaceae</taxon>
        <taxon>Vagococcus</taxon>
    </lineage>
</organism>
<dbReference type="PANTHER" id="PTHR35807:SF2">
    <property type="entry name" value="TRANSCRIPTIONAL ACTIVATOR DOMAIN"/>
    <property type="match status" value="1"/>
</dbReference>
<evidence type="ECO:0000256" key="1">
    <source>
        <dbReference type="ARBA" id="ARBA00023015"/>
    </source>
</evidence>
<keyword evidence="3" id="KW-0804">Transcription</keyword>
<reference evidence="5" key="2">
    <citation type="submission" date="2022-08" db="EMBL/GenBank/DDBJ databases">
        <authorList>
            <person name="Poehlein A."/>
            <person name="Guzman J."/>
            <person name="Daniel R."/>
            <person name="Vilcinskas A."/>
        </authorList>
    </citation>
    <scope>NUCLEOTIDE SEQUENCE</scope>
    <source>
        <strain evidence="5">G314FT</strain>
    </source>
</reference>
<keyword evidence="2" id="KW-0238">DNA-binding</keyword>
<name>A0ABY5NZ92_9ENTE</name>
<evidence type="ECO:0000256" key="3">
    <source>
        <dbReference type="ARBA" id="ARBA00023163"/>
    </source>
</evidence>
<dbReference type="InterPro" id="IPR051677">
    <property type="entry name" value="AfsR-DnrI-RedD_regulator"/>
</dbReference>
<dbReference type="SMART" id="SM00862">
    <property type="entry name" value="Trans_reg_C"/>
    <property type="match status" value="1"/>
</dbReference>
<proteinExistence type="predicted"/>
<dbReference type="Gene3D" id="1.10.10.10">
    <property type="entry name" value="Winged helix-like DNA-binding domain superfamily/Winged helix DNA-binding domain"/>
    <property type="match status" value="1"/>
</dbReference>
<accession>A0ABY5NZ92</accession>
<keyword evidence="1" id="KW-0805">Transcription regulation</keyword>
<dbReference type="PANTHER" id="PTHR35807">
    <property type="entry name" value="TRANSCRIPTIONAL REGULATOR REDD-RELATED"/>
    <property type="match status" value="1"/>
</dbReference>
<dbReference type="InterPro" id="IPR036388">
    <property type="entry name" value="WH-like_DNA-bd_sf"/>
</dbReference>
<dbReference type="InterPro" id="IPR001867">
    <property type="entry name" value="OmpR/PhoB-type_DNA-bd"/>
</dbReference>
<reference evidence="5" key="1">
    <citation type="submission" date="2022-08" db="EMBL/GenBank/DDBJ databases">
        <title>Genome sequence of Vagococcus luciliae DSM 112651.</title>
        <authorList>
            <person name="Juan G."/>
            <person name="Anja P."/>
            <person name="Rolf D."/>
            <person name="Kampfer P."/>
            <person name="Vilcinskas A."/>
        </authorList>
    </citation>
    <scope>NUCLEOTIDE SEQUENCE</scope>
    <source>
        <strain evidence="5">G314FT</strain>
    </source>
</reference>
<sequence length="251" mass="30023">MHMLYDKLPDITMKKGYIMVEQKSIYVNSFGRGRLLNDKGERILLRTKKAYELFFYLFHYREELVTKDDLVDMLFPDMTSERGGSNLHTTIYQIRKEFDKHGYPDIIVYKAGTYFINAQIKSDCEEVQKILMDMLTEESLMRILKVYDGQYFERDNYEWSEYLRNDIHSKIILGVKEAISLNKLSNMVLMQFLLVFKEDCLCDLELLDSILDQFNQSRDRLKVKKIINDAQRYWEINMLCTLPEEISKKYQ</sequence>
<evidence type="ECO:0000259" key="4">
    <source>
        <dbReference type="SMART" id="SM00862"/>
    </source>
</evidence>